<evidence type="ECO:0000313" key="2">
    <source>
        <dbReference type="EMBL" id="MFC4023739.1"/>
    </source>
</evidence>
<reference evidence="3" key="1">
    <citation type="journal article" date="2019" name="Int. J. Syst. Evol. Microbiol.">
        <title>The Global Catalogue of Microorganisms (GCM) 10K type strain sequencing project: providing services to taxonomists for standard genome sequencing and annotation.</title>
        <authorList>
            <consortium name="The Broad Institute Genomics Platform"/>
            <consortium name="The Broad Institute Genome Sequencing Center for Infectious Disease"/>
            <person name="Wu L."/>
            <person name="Ma J."/>
        </authorList>
    </citation>
    <scope>NUCLEOTIDE SEQUENCE [LARGE SCALE GENOMIC DNA]</scope>
    <source>
        <strain evidence="3">IBRC-M 10703</strain>
    </source>
</reference>
<accession>A0ABV8GYT6</accession>
<sequence length="50" mass="6029">MQKGMAQSRHVNYEEYGRKLDKRIDVERQRDEEYKEAKQLTSNMDGQLPK</sequence>
<feature type="compositionally biased region" description="Basic and acidic residues" evidence="1">
    <location>
        <begin position="11"/>
        <end position="38"/>
    </location>
</feature>
<dbReference type="EMBL" id="JBHSAO010000006">
    <property type="protein sequence ID" value="MFC4023739.1"/>
    <property type="molecule type" value="Genomic_DNA"/>
</dbReference>
<comment type="caution">
    <text evidence="2">The sequence shown here is derived from an EMBL/GenBank/DDBJ whole genome shotgun (WGS) entry which is preliminary data.</text>
</comment>
<dbReference type="InterPro" id="IPR058676">
    <property type="entry name" value="YuzK"/>
</dbReference>
<feature type="region of interest" description="Disordered" evidence="1">
    <location>
        <begin position="1"/>
        <end position="50"/>
    </location>
</feature>
<evidence type="ECO:0000256" key="1">
    <source>
        <dbReference type="SAM" id="MobiDB-lite"/>
    </source>
</evidence>
<name>A0ABV8GYT6_9BACI</name>
<dbReference type="RefSeq" id="WP_379496239.1">
    <property type="nucleotide sequence ID" value="NZ_JBHSAO010000006.1"/>
</dbReference>
<proteinExistence type="predicted"/>
<organism evidence="2 3">
    <name type="scientific">Oceanobacillus longus</name>
    <dbReference type="NCBI Taxonomy" id="930120"/>
    <lineage>
        <taxon>Bacteria</taxon>
        <taxon>Bacillati</taxon>
        <taxon>Bacillota</taxon>
        <taxon>Bacilli</taxon>
        <taxon>Bacillales</taxon>
        <taxon>Bacillaceae</taxon>
        <taxon>Oceanobacillus</taxon>
    </lineage>
</organism>
<evidence type="ECO:0000313" key="3">
    <source>
        <dbReference type="Proteomes" id="UP001595772"/>
    </source>
</evidence>
<dbReference type="Pfam" id="PF26149">
    <property type="entry name" value="YuzK"/>
    <property type="match status" value="1"/>
</dbReference>
<feature type="compositionally biased region" description="Polar residues" evidence="1">
    <location>
        <begin position="39"/>
        <end position="50"/>
    </location>
</feature>
<protein>
    <submittedName>
        <fullName evidence="2">Uncharacterized protein</fullName>
    </submittedName>
</protein>
<keyword evidence="3" id="KW-1185">Reference proteome</keyword>
<dbReference type="Proteomes" id="UP001595772">
    <property type="component" value="Unassembled WGS sequence"/>
</dbReference>
<gene>
    <name evidence="2" type="ORF">ACFOUV_08035</name>
</gene>